<comment type="similarity">
    <text evidence="2 8">Belongs to the cytochrome P450 family.</text>
</comment>
<evidence type="ECO:0000256" key="9">
    <source>
        <dbReference type="SAM" id="Phobius"/>
    </source>
</evidence>
<dbReference type="Pfam" id="PF00067">
    <property type="entry name" value="p450"/>
    <property type="match status" value="1"/>
</dbReference>
<dbReference type="PANTHER" id="PTHR46206">
    <property type="entry name" value="CYTOCHROME P450"/>
    <property type="match status" value="1"/>
</dbReference>
<keyword evidence="9" id="KW-0812">Transmembrane</keyword>
<evidence type="ECO:0000256" key="8">
    <source>
        <dbReference type="RuleBase" id="RU000461"/>
    </source>
</evidence>
<evidence type="ECO:0000313" key="10">
    <source>
        <dbReference type="EMBL" id="TEA13964.1"/>
    </source>
</evidence>
<keyword evidence="11" id="KW-1185">Reference proteome</keyword>
<dbReference type="PRINTS" id="PR00465">
    <property type="entry name" value="EP450IV"/>
</dbReference>
<keyword evidence="9" id="KW-1133">Transmembrane helix</keyword>
<dbReference type="GO" id="GO:0016705">
    <property type="term" value="F:oxidoreductase activity, acting on paired donors, with incorporation or reduction of molecular oxygen"/>
    <property type="evidence" value="ECO:0007669"/>
    <property type="project" value="InterPro"/>
</dbReference>
<comment type="cofactor">
    <cofactor evidence="1 7">
        <name>heme</name>
        <dbReference type="ChEBI" id="CHEBI:30413"/>
    </cofactor>
</comment>
<keyword evidence="5 7" id="KW-0408">Iron</keyword>
<feature type="binding site" description="axial binding residue" evidence="7">
    <location>
        <position position="467"/>
    </location>
    <ligand>
        <name>heme</name>
        <dbReference type="ChEBI" id="CHEBI:30413"/>
    </ligand>
    <ligandPart>
        <name>Fe</name>
        <dbReference type="ChEBI" id="CHEBI:18248"/>
    </ligandPart>
</feature>
<dbReference type="PANTHER" id="PTHR46206:SF7">
    <property type="entry name" value="P450, PUTATIVE (EUROFUNG)-RELATED"/>
    <property type="match status" value="1"/>
</dbReference>
<evidence type="ECO:0000256" key="6">
    <source>
        <dbReference type="ARBA" id="ARBA00023033"/>
    </source>
</evidence>
<evidence type="ECO:0000313" key="11">
    <source>
        <dbReference type="Proteomes" id="UP000295604"/>
    </source>
</evidence>
<dbReference type="GO" id="GO:0004497">
    <property type="term" value="F:monooxygenase activity"/>
    <property type="evidence" value="ECO:0007669"/>
    <property type="project" value="UniProtKB-KW"/>
</dbReference>
<gene>
    <name evidence="10" type="primary">ATR2-4</name>
    <name evidence="10" type="ORF">C8034_v003862</name>
</gene>
<evidence type="ECO:0000256" key="1">
    <source>
        <dbReference type="ARBA" id="ARBA00001971"/>
    </source>
</evidence>
<dbReference type="InterPro" id="IPR036396">
    <property type="entry name" value="Cyt_P450_sf"/>
</dbReference>
<comment type="caution">
    <text evidence="10">The sequence shown here is derived from an EMBL/GenBank/DDBJ whole genome shotgun (WGS) entry which is preliminary data.</text>
</comment>
<dbReference type="AlphaFoldDB" id="A0A4R8T931"/>
<reference evidence="10 11" key="1">
    <citation type="submission" date="2018-11" db="EMBL/GenBank/DDBJ databases">
        <title>Genome sequence and assembly of Colletotrichum sidae.</title>
        <authorList>
            <person name="Gan P."/>
            <person name="Shirasu K."/>
        </authorList>
    </citation>
    <scope>NUCLEOTIDE SEQUENCE [LARGE SCALE GENOMIC DNA]</scope>
    <source>
        <strain evidence="10 11">CBS 518.97</strain>
    </source>
</reference>
<keyword evidence="3 7" id="KW-0479">Metal-binding</keyword>
<name>A0A4R8T931_9PEZI</name>
<protein>
    <submittedName>
        <fullName evidence="10">Cytochrome P450 monooxygenase ATR2</fullName>
    </submittedName>
</protein>
<proteinExistence type="inferred from homology"/>
<keyword evidence="9" id="KW-0472">Membrane</keyword>
<dbReference type="Proteomes" id="UP000295604">
    <property type="component" value="Unassembled WGS sequence"/>
</dbReference>
<evidence type="ECO:0000256" key="5">
    <source>
        <dbReference type="ARBA" id="ARBA00023004"/>
    </source>
</evidence>
<dbReference type="GO" id="GO:0005506">
    <property type="term" value="F:iron ion binding"/>
    <property type="evidence" value="ECO:0007669"/>
    <property type="project" value="InterPro"/>
</dbReference>
<dbReference type="InterPro" id="IPR002403">
    <property type="entry name" value="Cyt_P450_E_grp-IV"/>
</dbReference>
<accession>A0A4R8T931</accession>
<keyword evidence="4 8" id="KW-0560">Oxidoreductase</keyword>
<dbReference type="SUPFAM" id="SSF48264">
    <property type="entry name" value="Cytochrome P450"/>
    <property type="match status" value="1"/>
</dbReference>
<keyword evidence="6 8" id="KW-0503">Monooxygenase</keyword>
<dbReference type="EMBL" id="QAPF01000179">
    <property type="protein sequence ID" value="TEA13964.1"/>
    <property type="molecule type" value="Genomic_DNA"/>
</dbReference>
<evidence type="ECO:0000256" key="4">
    <source>
        <dbReference type="ARBA" id="ARBA00023002"/>
    </source>
</evidence>
<dbReference type="InterPro" id="IPR017972">
    <property type="entry name" value="Cyt_P450_CS"/>
</dbReference>
<dbReference type="GO" id="GO:0020037">
    <property type="term" value="F:heme binding"/>
    <property type="evidence" value="ECO:0007669"/>
    <property type="project" value="InterPro"/>
</dbReference>
<evidence type="ECO:0000256" key="2">
    <source>
        <dbReference type="ARBA" id="ARBA00010617"/>
    </source>
</evidence>
<keyword evidence="7 8" id="KW-0349">Heme</keyword>
<evidence type="ECO:0000256" key="7">
    <source>
        <dbReference type="PIRSR" id="PIRSR602403-1"/>
    </source>
</evidence>
<dbReference type="Gene3D" id="1.10.630.10">
    <property type="entry name" value="Cytochrome P450"/>
    <property type="match status" value="1"/>
</dbReference>
<organism evidence="10 11">
    <name type="scientific">Colletotrichum sidae</name>
    <dbReference type="NCBI Taxonomy" id="1347389"/>
    <lineage>
        <taxon>Eukaryota</taxon>
        <taxon>Fungi</taxon>
        <taxon>Dikarya</taxon>
        <taxon>Ascomycota</taxon>
        <taxon>Pezizomycotina</taxon>
        <taxon>Sordariomycetes</taxon>
        <taxon>Hypocreomycetidae</taxon>
        <taxon>Glomerellales</taxon>
        <taxon>Glomerellaceae</taxon>
        <taxon>Colletotrichum</taxon>
        <taxon>Colletotrichum orbiculare species complex</taxon>
    </lineage>
</organism>
<sequence length="530" mass="57830">MANVSDSYTPAGPAQQSYWASTLAGVVFVAFVLFSQSWFKANPLAHVPVMGKGSRWARRKYFMQGNATQMFLDAYRTHKDSISLITTAKTRDSILVPPKYLPELSKAPDDVISAGKAVEEFIQSKYTTVGFELPIFVHVSRANLTPALNDLNPAVAETIAKTLRRDLAPTATWSEVAINAKLLRIIAIASGHVFVGPELCSDEAYLGTSIDFTQHLMKAVYGIAMIPTFLRPLVAPWLPMTRALHRRLADADAVFQPIVTARQQASAGAGAGAGEGSTTRHNDMLQWMLDAQTRVGELSTRDLALAQLGASFAAIHTTTMTATNAVYWLAAKPELAPVLRDEVERVLAGSGGRFTTAALADMKKMDSFLREVMRVTPLSASAYVRKVLKPFELSNGQVIPAGVFVEVPSVGINRDPDVFPDPDVFDALRFYELRRGCCDDDAARAGQLQAAHVGVTHLSFSFGKHACPGRVFAVNEIKMLLSGLLRDYDIKLPDGVRERYPSLVFGDQASEANVPDPTKTIMMKQREVLA</sequence>
<dbReference type="PROSITE" id="PS00086">
    <property type="entry name" value="CYTOCHROME_P450"/>
    <property type="match status" value="1"/>
</dbReference>
<dbReference type="CDD" id="cd11041">
    <property type="entry name" value="CYP503A1-like"/>
    <property type="match status" value="1"/>
</dbReference>
<feature type="transmembrane region" description="Helical" evidence="9">
    <location>
        <begin position="16"/>
        <end position="34"/>
    </location>
</feature>
<evidence type="ECO:0000256" key="3">
    <source>
        <dbReference type="ARBA" id="ARBA00022723"/>
    </source>
</evidence>
<dbReference type="InterPro" id="IPR001128">
    <property type="entry name" value="Cyt_P450"/>
</dbReference>